<dbReference type="GO" id="GO:0009279">
    <property type="term" value="C:cell outer membrane"/>
    <property type="evidence" value="ECO:0007669"/>
    <property type="project" value="UniProtKB-SubCell"/>
</dbReference>
<evidence type="ECO:0000256" key="4">
    <source>
        <dbReference type="ARBA" id="ARBA00022452"/>
    </source>
</evidence>
<evidence type="ECO:0000313" key="17">
    <source>
        <dbReference type="EMBL" id="KOF12450.1"/>
    </source>
</evidence>
<feature type="domain" description="Secretin/TonB short N-terminal" evidence="16">
    <location>
        <begin position="81"/>
        <end position="132"/>
    </location>
</feature>
<evidence type="ECO:0000256" key="2">
    <source>
        <dbReference type="ARBA" id="ARBA00009810"/>
    </source>
</evidence>
<keyword evidence="5" id="KW-0406">Ion transport</keyword>
<keyword evidence="10 13" id="KW-0472">Membrane</keyword>
<dbReference type="OrthoDB" id="9760494at2"/>
<comment type="subcellular location">
    <subcellularLocation>
        <location evidence="1 13">Cell outer membrane</location>
        <topology evidence="1 13">Multi-pass membrane protein</topology>
    </subcellularLocation>
</comment>
<evidence type="ECO:0000256" key="10">
    <source>
        <dbReference type="ARBA" id="ARBA00023136"/>
    </source>
</evidence>
<dbReference type="PATRIC" id="fig|106592.7.peg.6597"/>
<proteinExistence type="inferred from homology"/>
<feature type="short sequence motif" description="TonB C-terminal box" evidence="14">
    <location>
        <begin position="756"/>
        <end position="773"/>
    </location>
</feature>
<keyword evidence="7" id="KW-0732">Signal</keyword>
<protein>
    <submittedName>
        <fullName evidence="17">TonB-dependent receptor</fullName>
    </submittedName>
</protein>
<evidence type="ECO:0000256" key="12">
    <source>
        <dbReference type="ARBA" id="ARBA00023237"/>
    </source>
</evidence>
<dbReference type="InterPro" id="IPR000531">
    <property type="entry name" value="Beta-barrel_TonB"/>
</dbReference>
<dbReference type="PANTHER" id="PTHR30069:SF41">
    <property type="entry name" value="HEME_HEMOPEXIN UTILIZATION PROTEIN C"/>
    <property type="match status" value="1"/>
</dbReference>
<evidence type="ECO:0000259" key="16">
    <source>
        <dbReference type="SMART" id="SM00965"/>
    </source>
</evidence>
<dbReference type="InterPro" id="IPR010917">
    <property type="entry name" value="TonB_rcpt_CS"/>
</dbReference>
<evidence type="ECO:0000256" key="1">
    <source>
        <dbReference type="ARBA" id="ARBA00004571"/>
    </source>
</evidence>
<evidence type="ECO:0000313" key="18">
    <source>
        <dbReference type="Proteomes" id="UP000037425"/>
    </source>
</evidence>
<accession>A0A0L8BD02</accession>
<keyword evidence="12 13" id="KW-0998">Cell outer membrane</keyword>
<keyword evidence="4 13" id="KW-1134">Transmembrane beta strand</keyword>
<dbReference type="GO" id="GO:0044718">
    <property type="term" value="P:siderophore transmembrane transport"/>
    <property type="evidence" value="ECO:0007669"/>
    <property type="project" value="TreeGrafter"/>
</dbReference>
<evidence type="ECO:0000256" key="13">
    <source>
        <dbReference type="PROSITE-ProRule" id="PRU01360"/>
    </source>
</evidence>
<reference evidence="18" key="1">
    <citation type="submission" date="2015-07" db="EMBL/GenBank/DDBJ databases">
        <title>Whole genome sequence of an Ensifer adhaerens strain isolated from a cave pool in the Wind Cave National Park.</title>
        <authorList>
            <person name="Eng W.W.H."/>
            <person name="Gan H.M."/>
            <person name="Barton H.A."/>
            <person name="Savka M.A."/>
        </authorList>
    </citation>
    <scope>NUCLEOTIDE SEQUENCE [LARGE SCALE GENOMIC DNA]</scope>
    <source>
        <strain evidence="18">SD006</strain>
    </source>
</reference>
<evidence type="ECO:0000256" key="15">
    <source>
        <dbReference type="RuleBase" id="RU003357"/>
    </source>
</evidence>
<name>A0A0L8BD02_ENSAD</name>
<dbReference type="Proteomes" id="UP000037425">
    <property type="component" value="Unassembled WGS sequence"/>
</dbReference>
<dbReference type="Pfam" id="PF07660">
    <property type="entry name" value="STN"/>
    <property type="match status" value="1"/>
</dbReference>
<comment type="caution">
    <text evidence="17">The sequence shown here is derived from an EMBL/GenBank/DDBJ whole genome shotgun (WGS) entry which is preliminary data.</text>
</comment>
<evidence type="ECO:0000256" key="8">
    <source>
        <dbReference type="ARBA" id="ARBA00023004"/>
    </source>
</evidence>
<comment type="similarity">
    <text evidence="2 13 15">Belongs to the TonB-dependent receptor family.</text>
</comment>
<dbReference type="GO" id="GO:0015344">
    <property type="term" value="F:siderophore uptake transmembrane transporter activity"/>
    <property type="evidence" value="ECO:0007669"/>
    <property type="project" value="TreeGrafter"/>
</dbReference>
<keyword evidence="9 15" id="KW-0798">TonB box</keyword>
<dbReference type="InterPro" id="IPR037066">
    <property type="entry name" value="Plug_dom_sf"/>
</dbReference>
<dbReference type="Gene3D" id="2.170.130.10">
    <property type="entry name" value="TonB-dependent receptor, plug domain"/>
    <property type="match status" value="1"/>
</dbReference>
<dbReference type="SMART" id="SM00965">
    <property type="entry name" value="STN"/>
    <property type="match status" value="1"/>
</dbReference>
<evidence type="ECO:0000256" key="14">
    <source>
        <dbReference type="PROSITE-ProRule" id="PRU10144"/>
    </source>
</evidence>
<sequence length="773" mass="83036">MCISQGRKGSRRLKWGDDGGRPMGQLIATTAMAICLASALNWPSPALAQDAPSQASATRSFNLPAQPLADALNAFGRQSGLQVTLAASVSRGVMSKAVVGSYAPEEALARLLSGTGIEYRISGGRTAVIGTGAAGGGAAVAPADGSTALDPISVFGDATGVGEIVISQKDLEQRNPANIADVFRGEPGIAVGSSLPMSQKVYVHGIEENNLAVTMDGGRQNNKVFHHNATNLIDPSLLKAVRVDAGIAPADAGPGALGGAIAYETKDARDLLDGDGYGGFVSSNYNFNGKTFQTGISAYGMQEGLEFLGYFNFAKGDEFKAGNGSIVEGTGTDLLSGLGKVAYEFESGDRFEISHERVYDDAPRPFRANTGFISGRPPWEPRVRDYTLDRQNTVFSYTDSTPEGWWDPTVVLAYSSTRLEIPIFPRPVPPSTVSVPYPGAGETGSFNGKFENKFSFDTGSITAGVDFYNDKAELEDPFDASTERARNVGIYAQARLEPWERTRLSFGARGDQQWFTGTRNEKWDNAGFSGNVSGEYDLIEDLLTAKAGYSHVWAGVPLAENFIMNPRWNYGDGPEPSTADNYAFGLVARHDGFTLEGSLFRTDIDDARTAKYAVARAIENHDVRSKGFELGAGYDWGDGYFKVKYANIDVSIDGKPADSDTGIYLAAPAGQFITLLAVHTFIDWGVTVGGDVEIALDNDDVAFGTPTLEVYKVFNTFVEYQPPSHSNLTLRAEIKNVFDETYSERATYGQEFGTVTPLYEPGRSFILSAKATF</sequence>
<dbReference type="AlphaFoldDB" id="A0A0L8BD02"/>
<dbReference type="InterPro" id="IPR039426">
    <property type="entry name" value="TonB-dep_rcpt-like"/>
</dbReference>
<dbReference type="PROSITE" id="PS52016">
    <property type="entry name" value="TONB_DEPENDENT_REC_3"/>
    <property type="match status" value="1"/>
</dbReference>
<dbReference type="Gene3D" id="2.40.170.20">
    <property type="entry name" value="TonB-dependent receptor, beta-barrel domain"/>
    <property type="match status" value="1"/>
</dbReference>
<dbReference type="PROSITE" id="PS01156">
    <property type="entry name" value="TONB_DEPENDENT_REC_2"/>
    <property type="match status" value="1"/>
</dbReference>
<keyword evidence="6 13" id="KW-0812">Transmembrane</keyword>
<keyword evidence="11 17" id="KW-0675">Receptor</keyword>
<evidence type="ECO:0000256" key="5">
    <source>
        <dbReference type="ARBA" id="ARBA00022496"/>
    </source>
</evidence>
<dbReference type="SUPFAM" id="SSF56935">
    <property type="entry name" value="Porins"/>
    <property type="match status" value="1"/>
</dbReference>
<dbReference type="Pfam" id="PF00593">
    <property type="entry name" value="TonB_dep_Rec_b-barrel"/>
    <property type="match status" value="1"/>
</dbReference>
<evidence type="ECO:0000256" key="3">
    <source>
        <dbReference type="ARBA" id="ARBA00022448"/>
    </source>
</evidence>
<dbReference type="Pfam" id="PF07715">
    <property type="entry name" value="Plug"/>
    <property type="match status" value="1"/>
</dbReference>
<keyword evidence="8" id="KW-0408">Iron</keyword>
<dbReference type="InterPro" id="IPR012910">
    <property type="entry name" value="Plug_dom"/>
</dbReference>
<dbReference type="InterPro" id="IPR011662">
    <property type="entry name" value="Secretin/TonB_short_N"/>
</dbReference>
<gene>
    <name evidence="17" type="ORF">AC244_34325</name>
</gene>
<organism evidence="17 18">
    <name type="scientific">Ensifer adhaerens</name>
    <name type="common">Sinorhizobium morelense</name>
    <dbReference type="NCBI Taxonomy" id="106592"/>
    <lineage>
        <taxon>Bacteria</taxon>
        <taxon>Pseudomonadati</taxon>
        <taxon>Pseudomonadota</taxon>
        <taxon>Alphaproteobacteria</taxon>
        <taxon>Hyphomicrobiales</taxon>
        <taxon>Rhizobiaceae</taxon>
        <taxon>Sinorhizobium/Ensifer group</taxon>
        <taxon>Ensifer</taxon>
    </lineage>
</organism>
<evidence type="ECO:0000256" key="6">
    <source>
        <dbReference type="ARBA" id="ARBA00022692"/>
    </source>
</evidence>
<dbReference type="EMBL" id="LGAP01000058">
    <property type="protein sequence ID" value="KOF12450.1"/>
    <property type="molecule type" value="Genomic_DNA"/>
</dbReference>
<dbReference type="Gene3D" id="3.55.50.30">
    <property type="match status" value="1"/>
</dbReference>
<dbReference type="InterPro" id="IPR036942">
    <property type="entry name" value="Beta-barrel_TonB_sf"/>
</dbReference>
<evidence type="ECO:0000256" key="7">
    <source>
        <dbReference type="ARBA" id="ARBA00022729"/>
    </source>
</evidence>
<keyword evidence="3 13" id="KW-0813">Transport</keyword>
<keyword evidence="5" id="KW-0410">Iron transport</keyword>
<dbReference type="PANTHER" id="PTHR30069">
    <property type="entry name" value="TONB-DEPENDENT OUTER MEMBRANE RECEPTOR"/>
    <property type="match status" value="1"/>
</dbReference>
<evidence type="ECO:0000256" key="9">
    <source>
        <dbReference type="ARBA" id="ARBA00023077"/>
    </source>
</evidence>
<evidence type="ECO:0000256" key="11">
    <source>
        <dbReference type="ARBA" id="ARBA00023170"/>
    </source>
</evidence>